<proteinExistence type="inferred from homology"/>
<dbReference type="InterPro" id="IPR012334">
    <property type="entry name" value="Pectin_lyas_fold"/>
</dbReference>
<evidence type="ECO:0000313" key="12">
    <source>
        <dbReference type="Proteomes" id="UP000044841"/>
    </source>
</evidence>
<accession>A0A0K6G9H0</accession>
<keyword evidence="5 10" id="KW-0964">Secreted</keyword>
<evidence type="ECO:0000256" key="10">
    <source>
        <dbReference type="RuleBase" id="RU367009"/>
    </source>
</evidence>
<evidence type="ECO:0000256" key="8">
    <source>
        <dbReference type="ARBA" id="ARBA00023239"/>
    </source>
</evidence>
<gene>
    <name evidence="11" type="ORF">RSOLAG22IIIB_05804</name>
</gene>
<dbReference type="Gene3D" id="2.160.20.10">
    <property type="entry name" value="Single-stranded right-handed beta-helix, Pectin lyase-like"/>
    <property type="match status" value="1"/>
</dbReference>
<evidence type="ECO:0000256" key="2">
    <source>
        <dbReference type="ARBA" id="ARBA00001913"/>
    </source>
</evidence>
<comment type="function">
    <text evidence="9 10">Pectinolytic enzyme consist of four classes of enzymes: pectin lyase, polygalacturonase, pectin methylesterase and rhamnogalacturonase. Among pectinolytic enzymes, pectin lyase is the most important in depolymerization of pectin, since it cleaves internal glycosidic bonds of highly methylated pectins. Favors pectate, the anion, over pectin, the methyl ester.</text>
</comment>
<evidence type="ECO:0000256" key="9">
    <source>
        <dbReference type="ARBA" id="ARBA00025679"/>
    </source>
</evidence>
<evidence type="ECO:0000256" key="5">
    <source>
        <dbReference type="ARBA" id="ARBA00022525"/>
    </source>
</evidence>
<name>A0A0K6G9H0_9AGAM</name>
<comment type="catalytic activity">
    <reaction evidence="1 10">
        <text>Eliminative cleavage of (1-&gt;4)-alpha-D-galacturonan to give oligosaccharides with 4-deoxy-alpha-D-galact-4-enuronosyl groups at their non-reducing ends.</text>
        <dbReference type="EC" id="4.2.2.2"/>
    </reaction>
</comment>
<dbReference type="GO" id="GO:0030570">
    <property type="term" value="F:pectate lyase activity"/>
    <property type="evidence" value="ECO:0007669"/>
    <property type="project" value="UniProtKB-UniRule"/>
</dbReference>
<keyword evidence="12" id="KW-1185">Reference proteome</keyword>
<dbReference type="PANTHER" id="PTHR33407:SF9">
    <property type="entry name" value="PECTATE LYASE F-RELATED"/>
    <property type="match status" value="1"/>
</dbReference>
<keyword evidence="6" id="KW-0732">Signal</keyword>
<evidence type="ECO:0000313" key="11">
    <source>
        <dbReference type="EMBL" id="CUA75267.1"/>
    </source>
</evidence>
<dbReference type="Pfam" id="PF03211">
    <property type="entry name" value="Pectate_lyase"/>
    <property type="match status" value="1"/>
</dbReference>
<dbReference type="GO" id="GO:0045490">
    <property type="term" value="P:pectin catabolic process"/>
    <property type="evidence" value="ECO:0007669"/>
    <property type="project" value="TreeGrafter"/>
</dbReference>
<comment type="cofactor">
    <cofactor evidence="2 10">
        <name>Ca(2+)</name>
        <dbReference type="ChEBI" id="CHEBI:29108"/>
    </cofactor>
</comment>
<dbReference type="InterPro" id="IPR011050">
    <property type="entry name" value="Pectin_lyase_fold/virulence"/>
</dbReference>
<dbReference type="SUPFAM" id="SSF51126">
    <property type="entry name" value="Pectin lyase-like"/>
    <property type="match status" value="1"/>
</dbReference>
<organism evidence="11 12">
    <name type="scientific">Rhizoctonia solani</name>
    <dbReference type="NCBI Taxonomy" id="456999"/>
    <lineage>
        <taxon>Eukaryota</taxon>
        <taxon>Fungi</taxon>
        <taxon>Dikarya</taxon>
        <taxon>Basidiomycota</taxon>
        <taxon>Agaricomycotina</taxon>
        <taxon>Agaricomycetes</taxon>
        <taxon>Cantharellales</taxon>
        <taxon>Ceratobasidiaceae</taxon>
        <taxon>Rhizoctonia</taxon>
    </lineage>
</organism>
<evidence type="ECO:0000256" key="6">
    <source>
        <dbReference type="ARBA" id="ARBA00022729"/>
    </source>
</evidence>
<dbReference type="Proteomes" id="UP000044841">
    <property type="component" value="Unassembled WGS sequence"/>
</dbReference>
<evidence type="ECO:0000256" key="4">
    <source>
        <dbReference type="ARBA" id="ARBA00006463"/>
    </source>
</evidence>
<evidence type="ECO:0000256" key="3">
    <source>
        <dbReference type="ARBA" id="ARBA00004613"/>
    </source>
</evidence>
<dbReference type="AlphaFoldDB" id="A0A0K6G9H0"/>
<keyword evidence="7 10" id="KW-0106">Calcium</keyword>
<comment type="similarity">
    <text evidence="4 10">Belongs to the polysaccharide lyase 3 family.</text>
</comment>
<dbReference type="GO" id="GO:0005576">
    <property type="term" value="C:extracellular region"/>
    <property type="evidence" value="ECO:0007669"/>
    <property type="project" value="UniProtKB-SubCell"/>
</dbReference>
<dbReference type="EMBL" id="CYGV01001523">
    <property type="protein sequence ID" value="CUA75267.1"/>
    <property type="molecule type" value="Genomic_DNA"/>
</dbReference>
<dbReference type="EC" id="4.2.2.2" evidence="10"/>
<protein>
    <recommendedName>
        <fullName evidence="10">Pectate lyase</fullName>
        <ecNumber evidence="10">4.2.2.2</ecNumber>
    </recommendedName>
</protein>
<dbReference type="PANTHER" id="PTHR33407">
    <property type="entry name" value="PECTATE LYASE F-RELATED"/>
    <property type="match status" value="1"/>
</dbReference>
<evidence type="ECO:0000256" key="1">
    <source>
        <dbReference type="ARBA" id="ARBA00000695"/>
    </source>
</evidence>
<comment type="subcellular location">
    <subcellularLocation>
        <location evidence="3 10">Secreted</location>
    </subcellularLocation>
</comment>
<keyword evidence="8 10" id="KW-0456">Lyase</keyword>
<dbReference type="InterPro" id="IPR004898">
    <property type="entry name" value="Pectate_lyase_PlyH/PlyE-like"/>
</dbReference>
<sequence>MNVKGMFDVIRGKVRYDQGKGACFGRREGGDIDAVFLLEDGVTLKQNVVSGANQAEGVHYQGFCNIYNVWLEDVCEDGIILCQTSGTTNIVGRGAKNARNNIIQHKGGGAVNVSSYCVQDFGKLYRTCGNCNTQYKRVVNINDVIAKNGKVMVGINSNFGDVATSKNNQFRGVSSVCDTFQGNTNGKEPTTLTVNKANTKYV</sequence>
<evidence type="ECO:0000256" key="7">
    <source>
        <dbReference type="ARBA" id="ARBA00022837"/>
    </source>
</evidence>
<reference evidence="11 12" key="1">
    <citation type="submission" date="2015-07" db="EMBL/GenBank/DDBJ databases">
        <authorList>
            <person name="Noorani M."/>
        </authorList>
    </citation>
    <scope>NUCLEOTIDE SEQUENCE [LARGE SCALE GENOMIC DNA]</scope>
    <source>
        <strain evidence="11">BBA 69670</strain>
    </source>
</reference>